<gene>
    <name evidence="2" type="ORF">S06H3_62269</name>
</gene>
<dbReference type="PANTHER" id="PTHR11986:SF18">
    <property type="entry name" value="ORNITHINE AMINOTRANSFERASE, MITOCHONDRIAL"/>
    <property type="match status" value="1"/>
</dbReference>
<dbReference type="InterPro" id="IPR015424">
    <property type="entry name" value="PyrdxlP-dep_Trfase"/>
</dbReference>
<evidence type="ECO:0000256" key="1">
    <source>
        <dbReference type="ARBA" id="ARBA00001933"/>
    </source>
</evidence>
<dbReference type="EMBL" id="BARV01041010">
    <property type="protein sequence ID" value="GAI47358.1"/>
    <property type="molecule type" value="Genomic_DNA"/>
</dbReference>
<dbReference type="InterPro" id="IPR015422">
    <property type="entry name" value="PyrdxlP-dep_Trfase_small"/>
</dbReference>
<name>X1NUR5_9ZZZZ</name>
<dbReference type="InterPro" id="IPR005814">
    <property type="entry name" value="Aminotrans_3"/>
</dbReference>
<dbReference type="AlphaFoldDB" id="X1NUR5"/>
<dbReference type="PANTHER" id="PTHR11986">
    <property type="entry name" value="AMINOTRANSFERASE CLASS III"/>
    <property type="match status" value="1"/>
</dbReference>
<comment type="cofactor">
    <cofactor evidence="1">
        <name>pyridoxal 5'-phosphate</name>
        <dbReference type="ChEBI" id="CHEBI:597326"/>
    </cofactor>
</comment>
<evidence type="ECO:0008006" key="3">
    <source>
        <dbReference type="Google" id="ProtNLM"/>
    </source>
</evidence>
<dbReference type="Gene3D" id="3.90.1150.10">
    <property type="entry name" value="Aspartate Aminotransferase, domain 1"/>
    <property type="match status" value="1"/>
</dbReference>
<proteinExistence type="predicted"/>
<evidence type="ECO:0000313" key="2">
    <source>
        <dbReference type="EMBL" id="GAI47358.1"/>
    </source>
</evidence>
<dbReference type="GO" id="GO:0008483">
    <property type="term" value="F:transaminase activity"/>
    <property type="evidence" value="ECO:0007669"/>
    <property type="project" value="InterPro"/>
</dbReference>
<reference evidence="2" key="1">
    <citation type="journal article" date="2014" name="Front. Microbiol.">
        <title>High frequency of phylogenetically diverse reductive dehalogenase-homologous genes in deep subseafloor sedimentary metagenomes.</title>
        <authorList>
            <person name="Kawai M."/>
            <person name="Futagami T."/>
            <person name="Toyoda A."/>
            <person name="Takaki Y."/>
            <person name="Nishi S."/>
            <person name="Hori S."/>
            <person name="Arai W."/>
            <person name="Tsubouchi T."/>
            <person name="Morono Y."/>
            <person name="Uchiyama I."/>
            <person name="Ito T."/>
            <person name="Fujiyama A."/>
            <person name="Inagaki F."/>
            <person name="Takami H."/>
        </authorList>
    </citation>
    <scope>NUCLEOTIDE SEQUENCE</scope>
    <source>
        <strain evidence="2">Expedition CK06-06</strain>
    </source>
</reference>
<comment type="caution">
    <text evidence="2">The sequence shown here is derived from an EMBL/GenBank/DDBJ whole genome shotgun (WGS) entry which is preliminary data.</text>
</comment>
<organism evidence="2">
    <name type="scientific">marine sediment metagenome</name>
    <dbReference type="NCBI Taxonomy" id="412755"/>
    <lineage>
        <taxon>unclassified sequences</taxon>
        <taxon>metagenomes</taxon>
        <taxon>ecological metagenomes</taxon>
    </lineage>
</organism>
<protein>
    <recommendedName>
        <fullName evidence="3">Ornithine aminotransferase</fullName>
    </recommendedName>
</protein>
<sequence>MAQNDKNKSKFYLDLDAKWTAHNYNPIPVVIKKAKGAWVKDVDGKKYLDCLSAYSSQNFGHRHP</sequence>
<dbReference type="GO" id="GO:0030170">
    <property type="term" value="F:pyridoxal phosphate binding"/>
    <property type="evidence" value="ECO:0007669"/>
    <property type="project" value="InterPro"/>
</dbReference>
<feature type="non-terminal residue" evidence="2">
    <location>
        <position position="64"/>
    </location>
</feature>
<accession>X1NUR5</accession>
<dbReference type="SUPFAM" id="SSF53383">
    <property type="entry name" value="PLP-dependent transferases"/>
    <property type="match status" value="1"/>
</dbReference>
<dbReference type="GO" id="GO:0042802">
    <property type="term" value="F:identical protein binding"/>
    <property type="evidence" value="ECO:0007669"/>
    <property type="project" value="TreeGrafter"/>
</dbReference>
<dbReference type="InterPro" id="IPR050103">
    <property type="entry name" value="Class-III_PLP-dep_AT"/>
</dbReference>
<dbReference type="Pfam" id="PF00202">
    <property type="entry name" value="Aminotran_3"/>
    <property type="match status" value="1"/>
</dbReference>